<protein>
    <submittedName>
        <fullName evidence="1">Uncharacterized protein</fullName>
    </submittedName>
</protein>
<evidence type="ECO:0000313" key="1">
    <source>
        <dbReference type="EMBL" id="KAK6640249.1"/>
    </source>
</evidence>
<organism evidence="1 2">
    <name type="scientific">Polyplax serrata</name>
    <name type="common">Common mouse louse</name>
    <dbReference type="NCBI Taxonomy" id="468196"/>
    <lineage>
        <taxon>Eukaryota</taxon>
        <taxon>Metazoa</taxon>
        <taxon>Ecdysozoa</taxon>
        <taxon>Arthropoda</taxon>
        <taxon>Hexapoda</taxon>
        <taxon>Insecta</taxon>
        <taxon>Pterygota</taxon>
        <taxon>Neoptera</taxon>
        <taxon>Paraneoptera</taxon>
        <taxon>Psocodea</taxon>
        <taxon>Troctomorpha</taxon>
        <taxon>Phthiraptera</taxon>
        <taxon>Anoplura</taxon>
        <taxon>Polyplacidae</taxon>
        <taxon>Polyplax</taxon>
    </lineage>
</organism>
<dbReference type="EMBL" id="JAWJWF010000001">
    <property type="protein sequence ID" value="KAK6640249.1"/>
    <property type="molecule type" value="Genomic_DNA"/>
</dbReference>
<reference evidence="1 2" key="1">
    <citation type="submission" date="2023-09" db="EMBL/GenBank/DDBJ databases">
        <title>Genomes of two closely related lineages of the louse Polyplax serrata with different host specificities.</title>
        <authorList>
            <person name="Martinu J."/>
            <person name="Tarabai H."/>
            <person name="Stefka J."/>
            <person name="Hypsa V."/>
        </authorList>
    </citation>
    <scope>NUCLEOTIDE SEQUENCE [LARGE SCALE GENOMIC DNA]</scope>
    <source>
        <strain evidence="1">98ZLc_SE</strain>
    </source>
</reference>
<keyword evidence="2" id="KW-1185">Reference proteome</keyword>
<dbReference type="Proteomes" id="UP001359485">
    <property type="component" value="Unassembled WGS sequence"/>
</dbReference>
<proteinExistence type="predicted"/>
<comment type="caution">
    <text evidence="1">The sequence shown here is derived from an EMBL/GenBank/DDBJ whole genome shotgun (WGS) entry which is preliminary data.</text>
</comment>
<gene>
    <name evidence="1" type="ORF">RUM44_011935</name>
</gene>
<name>A0ABR1BBS7_POLSC</name>
<sequence length="136" mass="16042">MNDDNEIQLIRCQKINKALKTILVLRLYLINTDMKKFVTTRTRKYKIKIKEKRSNYEWEILLDMVLRGSMKWRKTIRKLKTEMKLTQVQDKLYDGFNLSRTPEGGNGHQTQKARRNVPILGTEGCDKAVGKLNEKQ</sequence>
<evidence type="ECO:0000313" key="2">
    <source>
        <dbReference type="Proteomes" id="UP001359485"/>
    </source>
</evidence>
<accession>A0ABR1BBS7</accession>